<dbReference type="EMBL" id="WJXB01000003">
    <property type="protein sequence ID" value="MRN53738.1"/>
    <property type="molecule type" value="Genomic_DNA"/>
</dbReference>
<gene>
    <name evidence="1" type="ORF">GJB61_12110</name>
</gene>
<name>A0A7X2L207_9BACL</name>
<organism evidence="1 2">
    <name type="scientific">Paenibacillus monticola</name>
    <dbReference type="NCBI Taxonomy" id="2666075"/>
    <lineage>
        <taxon>Bacteria</taxon>
        <taxon>Bacillati</taxon>
        <taxon>Bacillota</taxon>
        <taxon>Bacilli</taxon>
        <taxon>Bacillales</taxon>
        <taxon>Paenibacillaceae</taxon>
        <taxon>Paenibacillus</taxon>
    </lineage>
</organism>
<accession>A0A7X2L207</accession>
<keyword evidence="2" id="KW-1185">Reference proteome</keyword>
<comment type="caution">
    <text evidence="1">The sequence shown here is derived from an EMBL/GenBank/DDBJ whole genome shotgun (WGS) entry which is preliminary data.</text>
</comment>
<evidence type="ECO:0000313" key="2">
    <source>
        <dbReference type="Proteomes" id="UP000463051"/>
    </source>
</evidence>
<dbReference type="AlphaFoldDB" id="A0A7X2L207"/>
<dbReference type="Gene3D" id="1.10.357.10">
    <property type="entry name" value="Tetracycline Repressor, domain 2"/>
    <property type="match status" value="1"/>
</dbReference>
<dbReference type="Proteomes" id="UP000463051">
    <property type="component" value="Unassembled WGS sequence"/>
</dbReference>
<reference evidence="1 2" key="1">
    <citation type="submission" date="2019-11" db="EMBL/GenBank/DDBJ databases">
        <title>Paenibacillus monticola sp. nov., a novel PGPR strain isolated from mountain sample in China.</title>
        <authorList>
            <person name="Zhao Q."/>
            <person name="Li H.-P."/>
            <person name="Zhang J.-L."/>
        </authorList>
    </citation>
    <scope>NUCLEOTIDE SEQUENCE [LARGE SCALE GENOMIC DNA]</scope>
    <source>
        <strain evidence="1 2">LC-T2</strain>
    </source>
</reference>
<sequence>MKRKMECVHYLQCYLNYRFIYITVIELMTMKSFDDITIQDLSDRANVRRSSSRFLEFLIEENKKT</sequence>
<proteinExistence type="predicted"/>
<evidence type="ECO:0000313" key="1">
    <source>
        <dbReference type="EMBL" id="MRN53738.1"/>
    </source>
</evidence>
<protein>
    <submittedName>
        <fullName evidence="1">Uncharacterized protein</fullName>
    </submittedName>
</protein>